<dbReference type="EC" id="3.2.1.51" evidence="3"/>
<keyword evidence="11" id="KW-1185">Reference proteome</keyword>
<name>A0ABZ0GUW4_9GAMM</name>
<organism evidence="10 11">
    <name type="scientific">Thalassotalea fonticola</name>
    <dbReference type="NCBI Taxonomy" id="3065649"/>
    <lineage>
        <taxon>Bacteria</taxon>
        <taxon>Pseudomonadati</taxon>
        <taxon>Pseudomonadota</taxon>
        <taxon>Gammaproteobacteria</taxon>
        <taxon>Alteromonadales</taxon>
        <taxon>Colwelliaceae</taxon>
        <taxon>Thalassotalea</taxon>
    </lineage>
</organism>
<accession>A0ABZ0GUW4</accession>
<evidence type="ECO:0000313" key="11">
    <source>
        <dbReference type="Proteomes" id="UP001301442"/>
    </source>
</evidence>
<evidence type="ECO:0000259" key="8">
    <source>
        <dbReference type="Pfam" id="PF01120"/>
    </source>
</evidence>
<dbReference type="InterPro" id="IPR016286">
    <property type="entry name" value="FUC_metazoa-typ"/>
</dbReference>
<keyword evidence="6" id="KW-0326">Glycosidase</keyword>
<protein>
    <recommendedName>
        <fullName evidence="3">alpha-L-fucosidase</fullName>
        <ecNumber evidence="3">3.2.1.51</ecNumber>
    </recommendedName>
</protein>
<dbReference type="RefSeq" id="WP_348398272.1">
    <property type="nucleotide sequence ID" value="NZ_CP136600.1"/>
</dbReference>
<dbReference type="InterPro" id="IPR057739">
    <property type="entry name" value="Glyco_hydro_29_N"/>
</dbReference>
<feature type="domain" description="Glycoside hydrolase family 29 N-terminal" evidence="8">
    <location>
        <begin position="32"/>
        <end position="392"/>
    </location>
</feature>
<evidence type="ECO:0000256" key="5">
    <source>
        <dbReference type="ARBA" id="ARBA00022801"/>
    </source>
</evidence>
<dbReference type="PANTHER" id="PTHR10030">
    <property type="entry name" value="ALPHA-L-FUCOSIDASE"/>
    <property type="match status" value="1"/>
</dbReference>
<dbReference type="Pfam" id="PF01120">
    <property type="entry name" value="Alpha_L_fucos"/>
    <property type="match status" value="1"/>
</dbReference>
<dbReference type="Gene3D" id="3.20.20.80">
    <property type="entry name" value="Glycosidases"/>
    <property type="match status" value="1"/>
</dbReference>
<feature type="chain" id="PRO_5047077839" description="alpha-L-fucosidase" evidence="7">
    <location>
        <begin position="24"/>
        <end position="511"/>
    </location>
</feature>
<dbReference type="PIRSF" id="PIRSF001092">
    <property type="entry name" value="Alpha-L-fucosidase"/>
    <property type="match status" value="1"/>
</dbReference>
<dbReference type="EMBL" id="CP136600">
    <property type="protein sequence ID" value="WOH39506.1"/>
    <property type="molecule type" value="Genomic_DNA"/>
</dbReference>
<dbReference type="InterPro" id="IPR017853">
    <property type="entry name" value="GH"/>
</dbReference>
<evidence type="ECO:0000256" key="3">
    <source>
        <dbReference type="ARBA" id="ARBA00012662"/>
    </source>
</evidence>
<dbReference type="Pfam" id="PF16757">
    <property type="entry name" value="Fucosidase_C"/>
    <property type="match status" value="1"/>
</dbReference>
<dbReference type="SMART" id="SM00812">
    <property type="entry name" value="Alpha_L_fucos"/>
    <property type="match status" value="1"/>
</dbReference>
<dbReference type="InterPro" id="IPR031919">
    <property type="entry name" value="Fucosidase_C"/>
</dbReference>
<dbReference type="Gene3D" id="2.60.40.1180">
    <property type="entry name" value="Golgi alpha-mannosidase II"/>
    <property type="match status" value="1"/>
</dbReference>
<dbReference type="SUPFAM" id="SSF51445">
    <property type="entry name" value="(Trans)glycosidases"/>
    <property type="match status" value="1"/>
</dbReference>
<comment type="function">
    <text evidence="1">Alpha-L-fucosidase is responsible for hydrolyzing the alpha-1,6-linked fucose joined to the reducing-end N-acetylglucosamine of the carbohydrate moieties of glycoproteins.</text>
</comment>
<sequence length="511" mass="58234">MKTLTKIISSIIALSVISSSSIANVEQVTSPAISDSSYQENWDSLATHEASPQWYQDAKLGIYLHWGVYSVPEFASEWYPRWMHFKGRKEYKHHLETYGELNEFGYHDFVPMFKGEHFDAKAWATLFKKAGAKFAGPVTEHHDGFAMWDSELTPWNAMDKGPKVDVTGELKEAITGEGMKFITTFHHSRNLQRYNKKENKPGERFGGSHYPYFEGTPPTSTDPELALLYGNIPEDEWNEKIWFGKLKEVIDNYQPDIVWFDSWLHLVPENYRKKFSAYYLNEAKKLNKEVVIIRKQNDLPLSFSVDDLEKSRKNHIGQQPWMTDETISKGSWSYTENLRVKEAQDVLHVLIDVVSKNGTMLLNVSPKANGIIPDNQQTVLLKMGAWLEKYGEAIYATRPWYTFGEGPTKEPEGHFKNHREFAKVKYNAQDIRYTTKGNSIYATFLGTPTGKQTLSAFAKSKLTKNIDIATISVLGSDETIAWTHTDSGLTITAPTQPSDTMATVLKIELAD</sequence>
<evidence type="ECO:0000256" key="2">
    <source>
        <dbReference type="ARBA" id="ARBA00007951"/>
    </source>
</evidence>
<feature type="signal peptide" evidence="7">
    <location>
        <begin position="1"/>
        <end position="23"/>
    </location>
</feature>
<feature type="domain" description="Alpha-L-fucosidase C-terminal" evidence="9">
    <location>
        <begin position="428"/>
        <end position="507"/>
    </location>
</feature>
<evidence type="ECO:0000256" key="4">
    <source>
        <dbReference type="ARBA" id="ARBA00022729"/>
    </source>
</evidence>
<dbReference type="PRINTS" id="PR00741">
    <property type="entry name" value="GLHYDRLASE29"/>
</dbReference>
<proteinExistence type="inferred from homology"/>
<evidence type="ECO:0000259" key="9">
    <source>
        <dbReference type="Pfam" id="PF16757"/>
    </source>
</evidence>
<evidence type="ECO:0000313" key="10">
    <source>
        <dbReference type="EMBL" id="WOH39506.1"/>
    </source>
</evidence>
<gene>
    <name evidence="10" type="ORF">RI844_09825</name>
</gene>
<evidence type="ECO:0000256" key="6">
    <source>
        <dbReference type="ARBA" id="ARBA00023295"/>
    </source>
</evidence>
<dbReference type="InterPro" id="IPR000933">
    <property type="entry name" value="Glyco_hydro_29"/>
</dbReference>
<dbReference type="Proteomes" id="UP001301442">
    <property type="component" value="Chromosome"/>
</dbReference>
<reference evidence="10 11" key="1">
    <citation type="submission" date="2023-09" db="EMBL/GenBank/DDBJ databases">
        <authorList>
            <person name="Qi X."/>
        </authorList>
    </citation>
    <scope>NUCLEOTIDE SEQUENCE [LARGE SCALE GENOMIC DNA]</scope>
    <source>
        <strain evidence="10 11">S1-1</strain>
    </source>
</reference>
<keyword evidence="4 7" id="KW-0732">Signal</keyword>
<comment type="similarity">
    <text evidence="2">Belongs to the glycosyl hydrolase 29 family.</text>
</comment>
<dbReference type="PANTHER" id="PTHR10030:SF37">
    <property type="entry name" value="ALPHA-L-FUCOSIDASE-RELATED"/>
    <property type="match status" value="1"/>
</dbReference>
<keyword evidence="5" id="KW-0378">Hydrolase</keyword>
<evidence type="ECO:0000256" key="1">
    <source>
        <dbReference type="ARBA" id="ARBA00004071"/>
    </source>
</evidence>
<evidence type="ECO:0000256" key="7">
    <source>
        <dbReference type="SAM" id="SignalP"/>
    </source>
</evidence>
<dbReference type="InterPro" id="IPR013780">
    <property type="entry name" value="Glyco_hydro_b"/>
</dbReference>